<dbReference type="Pfam" id="PF13426">
    <property type="entry name" value="PAS_9"/>
    <property type="match status" value="1"/>
</dbReference>
<feature type="compositionally biased region" description="Low complexity" evidence="4">
    <location>
        <begin position="261"/>
        <end position="285"/>
    </location>
</feature>
<dbReference type="eggNOG" id="ENOG502QXB0">
    <property type="taxonomic scope" value="Eukaryota"/>
</dbReference>
<dbReference type="Gene3D" id="3.30.450.20">
    <property type="entry name" value="PAS domain"/>
    <property type="match status" value="1"/>
</dbReference>
<feature type="region of interest" description="Disordered" evidence="4">
    <location>
        <begin position="128"/>
        <end position="208"/>
    </location>
</feature>
<evidence type="ECO:0000259" key="5">
    <source>
        <dbReference type="PROSITE" id="PS50113"/>
    </source>
</evidence>
<dbReference type="AlphaFoldDB" id="G2YCS9"/>
<evidence type="ECO:0000313" key="7">
    <source>
        <dbReference type="Proteomes" id="UP000008177"/>
    </source>
</evidence>
<dbReference type="InterPro" id="IPR035965">
    <property type="entry name" value="PAS-like_dom_sf"/>
</dbReference>
<evidence type="ECO:0000256" key="4">
    <source>
        <dbReference type="SAM" id="MobiDB-lite"/>
    </source>
</evidence>
<feature type="compositionally biased region" description="Polar residues" evidence="4">
    <location>
        <begin position="192"/>
        <end position="205"/>
    </location>
</feature>
<dbReference type="SUPFAM" id="SSF55785">
    <property type="entry name" value="PYP-like sensor domain (PAS domain)"/>
    <property type="match status" value="1"/>
</dbReference>
<proteinExistence type="predicted"/>
<dbReference type="EMBL" id="FQ790320">
    <property type="protein sequence ID" value="CCD49577.1"/>
    <property type="molecule type" value="Genomic_DNA"/>
</dbReference>
<evidence type="ECO:0000256" key="2">
    <source>
        <dbReference type="ARBA" id="ARBA00022643"/>
    </source>
</evidence>
<feature type="region of interest" description="Disordered" evidence="4">
    <location>
        <begin position="603"/>
        <end position="624"/>
    </location>
</feature>
<keyword evidence="1" id="KW-0285">Flavoprotein</keyword>
<feature type="compositionally biased region" description="Gly residues" evidence="4">
    <location>
        <begin position="41"/>
        <end position="55"/>
    </location>
</feature>
<dbReference type="PANTHER" id="PTHR47429">
    <property type="entry name" value="PROTEIN TWIN LOV 1"/>
    <property type="match status" value="1"/>
</dbReference>
<dbReference type="InterPro" id="IPR000700">
    <property type="entry name" value="PAS-assoc_C"/>
</dbReference>
<reference evidence="7" key="1">
    <citation type="journal article" date="2011" name="PLoS Genet.">
        <title>Genomic analysis of the necrotrophic fungal pathogens Sclerotinia sclerotiorum and Botrytis cinerea.</title>
        <authorList>
            <person name="Amselem J."/>
            <person name="Cuomo C.A."/>
            <person name="van Kan J.A."/>
            <person name="Viaud M."/>
            <person name="Benito E.P."/>
            <person name="Couloux A."/>
            <person name="Coutinho P.M."/>
            <person name="de Vries R.P."/>
            <person name="Dyer P.S."/>
            <person name="Fillinger S."/>
            <person name="Fournier E."/>
            <person name="Gout L."/>
            <person name="Hahn M."/>
            <person name="Kohn L."/>
            <person name="Lapalu N."/>
            <person name="Plummer K.M."/>
            <person name="Pradier J.M."/>
            <person name="Quevillon E."/>
            <person name="Sharon A."/>
            <person name="Simon A."/>
            <person name="ten Have A."/>
            <person name="Tudzynski B."/>
            <person name="Tudzynski P."/>
            <person name="Wincker P."/>
            <person name="Andrew M."/>
            <person name="Anthouard V."/>
            <person name="Beever R.E."/>
            <person name="Beffa R."/>
            <person name="Benoit I."/>
            <person name="Bouzid O."/>
            <person name="Brault B."/>
            <person name="Chen Z."/>
            <person name="Choquer M."/>
            <person name="Collemare J."/>
            <person name="Cotton P."/>
            <person name="Danchin E.G."/>
            <person name="Da Silva C."/>
            <person name="Gautier A."/>
            <person name="Giraud C."/>
            <person name="Giraud T."/>
            <person name="Gonzalez C."/>
            <person name="Grossetete S."/>
            <person name="Guldener U."/>
            <person name="Henrissat B."/>
            <person name="Howlett B.J."/>
            <person name="Kodira C."/>
            <person name="Kretschmer M."/>
            <person name="Lappartient A."/>
            <person name="Leroch M."/>
            <person name="Levis C."/>
            <person name="Mauceli E."/>
            <person name="Neuveglise C."/>
            <person name="Oeser B."/>
            <person name="Pearson M."/>
            <person name="Poulain J."/>
            <person name="Poussereau N."/>
            <person name="Quesneville H."/>
            <person name="Rascle C."/>
            <person name="Schumacher J."/>
            <person name="Segurens B."/>
            <person name="Sexton A."/>
            <person name="Silva E."/>
            <person name="Sirven C."/>
            <person name="Soanes D.M."/>
            <person name="Talbot N.J."/>
            <person name="Templeton M."/>
            <person name="Yandava C."/>
            <person name="Yarden O."/>
            <person name="Zeng Q."/>
            <person name="Rollins J.A."/>
            <person name="Lebrun M.H."/>
            <person name="Dickman M."/>
        </authorList>
    </citation>
    <scope>NUCLEOTIDE SEQUENCE [LARGE SCALE GENOMIC DNA]</scope>
    <source>
        <strain evidence="7">T4</strain>
    </source>
</reference>
<dbReference type="InterPro" id="IPR000014">
    <property type="entry name" value="PAS"/>
</dbReference>
<feature type="region of interest" description="Disordered" evidence="4">
    <location>
        <begin position="1"/>
        <end position="110"/>
    </location>
</feature>
<dbReference type="PANTHER" id="PTHR47429:SF9">
    <property type="entry name" value="PAS DOMAIN-CONTAINING PROTEIN"/>
    <property type="match status" value="1"/>
</dbReference>
<accession>G2YCS9</accession>
<feature type="domain" description="PAC" evidence="5">
    <location>
        <begin position="536"/>
        <end position="589"/>
    </location>
</feature>
<dbReference type="Proteomes" id="UP000008177">
    <property type="component" value="Unplaced contigs"/>
</dbReference>
<feature type="region of interest" description="Disordered" evidence="4">
    <location>
        <begin position="228"/>
        <end position="290"/>
    </location>
</feature>
<feature type="compositionally biased region" description="Polar residues" evidence="4">
    <location>
        <begin position="92"/>
        <end position="110"/>
    </location>
</feature>
<evidence type="ECO:0000313" key="6">
    <source>
        <dbReference type="EMBL" id="CCD49577.1"/>
    </source>
</evidence>
<feature type="compositionally biased region" description="Low complexity" evidence="4">
    <location>
        <begin position="56"/>
        <end position="67"/>
    </location>
</feature>
<dbReference type="InParanoid" id="G2YCS9"/>
<dbReference type="HOGENOM" id="CLU_012260_2_0_1"/>
<keyword evidence="2" id="KW-0288">FMN</keyword>
<evidence type="ECO:0000256" key="3">
    <source>
        <dbReference type="ARBA" id="ARBA00022991"/>
    </source>
</evidence>
<feature type="region of interest" description="Disordered" evidence="4">
    <location>
        <begin position="840"/>
        <end position="873"/>
    </location>
</feature>
<dbReference type="OrthoDB" id="447251at2759"/>
<sequence>MSTKSSGFGDQSHLPQPLQRKGRAYGPGVRTIIGVERSGSVIGGNGDGSGNGFGNGNANATGNRNGSTPRLRPPPILSLMWKHLKQKRRNSLQDTSHFPHPNQSTSTTSAEMNMQGLADRRKGALTYAKNPGFTLPTKIDEASTGEEEEEGGAEVNDIPFYKPYRPGLGGPHLAGPSQASRSRRHSLERGFDSSSPRRGTASPTPSKAAKILQAQVGIPLRTSSLYNEEHRESGEHLPEAFDISEREGRTEIRDSKPNILSSPQSISSPSTMRSRSRSRGGSVSSYQTNATSLPALQKTGVLEDGEVLEPLNEEDIDPGSFDLVAATETGGKRYSLETRSEQLFSTEHLRIIFSDPSLLLRFTSFLGAHRPSSIPILIYYLDAVKALKAISYSNAIAEALEPIPGFDFTATAASKTMSSVLEEKAAKAFDVLVREDLPAYITWAYIQTVSISIQRRITGTLPAHLREASEGLAEVFCLTDPSRPDNPIVFASEEFHRTTQYGMSYVLGRNCRFLQGPKTNPFSVRRIREKIEAGQEHCETFLNYRRDGSPFMNLLMCAPLCDSRGTIRYFIGAQVDISGLVKECSELESLQRLVAADKLAEEREAEQAANPDVELEELPAPPPKDEFQELSEMLNMQELDTVRKWGGRMHKETEEDHPDSNFQKGNWHKPRLHIKSTSPENLNTQLGRVSGKLGGIYENYLLVRPYPSLRVLFASPTLRVPGILQSPFMAKIGGSNRVREELTQALADGRGVTAKVRWVTKDDLDGRPRWIHCTPLIGSNGLIGVWMIVIVDDEASQHNSKRYRLAPAVDPRFGRTIPFTGKAESSAGSIRDFSIIHNDASSFQPRTPRSHKSVDLDDEGSMRSGSPYTLRID</sequence>
<evidence type="ECO:0000256" key="1">
    <source>
        <dbReference type="ARBA" id="ARBA00022630"/>
    </source>
</evidence>
<dbReference type="GO" id="GO:0005634">
    <property type="term" value="C:nucleus"/>
    <property type="evidence" value="ECO:0007669"/>
    <property type="project" value="TreeGrafter"/>
</dbReference>
<gene>
    <name evidence="6" type="ORF">BofuT4_P096850.1</name>
</gene>
<name>G2YCS9_BOTF4</name>
<organism evidence="6 7">
    <name type="scientific">Botryotinia fuckeliana (strain T4)</name>
    <name type="common">Noble rot fungus</name>
    <name type="synonym">Botrytis cinerea</name>
    <dbReference type="NCBI Taxonomy" id="999810"/>
    <lineage>
        <taxon>Eukaryota</taxon>
        <taxon>Fungi</taxon>
        <taxon>Dikarya</taxon>
        <taxon>Ascomycota</taxon>
        <taxon>Pezizomycotina</taxon>
        <taxon>Leotiomycetes</taxon>
        <taxon>Helotiales</taxon>
        <taxon>Sclerotiniaceae</taxon>
        <taxon>Botrytis</taxon>
    </lineage>
</organism>
<feature type="compositionally biased region" description="Acidic residues" evidence="4">
    <location>
        <begin position="143"/>
        <end position="152"/>
    </location>
</feature>
<feature type="compositionally biased region" description="Basic and acidic residues" evidence="4">
    <location>
        <begin position="228"/>
        <end position="256"/>
    </location>
</feature>
<dbReference type="PROSITE" id="PS50113">
    <property type="entry name" value="PAC"/>
    <property type="match status" value="1"/>
</dbReference>
<protein>
    <recommendedName>
        <fullName evidence="5">PAC domain-containing protein</fullName>
    </recommendedName>
</protein>
<dbReference type="STRING" id="999810.G2YCS9"/>
<keyword evidence="3" id="KW-0157">Chromophore</keyword>